<dbReference type="PANTHER" id="PTHR43549:SF2">
    <property type="entry name" value="MULTIDRUG RESISTANCE PROTEIN NORM-RELATED"/>
    <property type="match status" value="1"/>
</dbReference>
<keyword evidence="5 7" id="KW-1133">Transmembrane helix</keyword>
<name>A0ABT9I4H2_9GAMM</name>
<evidence type="ECO:0000313" key="9">
    <source>
        <dbReference type="Proteomes" id="UP001231109"/>
    </source>
</evidence>
<feature type="transmembrane region" description="Helical" evidence="7">
    <location>
        <begin position="205"/>
        <end position="226"/>
    </location>
</feature>
<evidence type="ECO:0000256" key="1">
    <source>
        <dbReference type="ARBA" id="ARBA00004651"/>
    </source>
</evidence>
<evidence type="ECO:0000256" key="4">
    <source>
        <dbReference type="ARBA" id="ARBA00022692"/>
    </source>
</evidence>
<sequence>MNNPTPLLSIEKLSFALNFGIINKFLSIGMPVFISYFGAAVVMVFLNTRISQSDLIGSTQWLAAYGIVSRINIFLILPLIAISHASQTIIAHNYGAKNFLRVKNAAITGAFMASSYLAVMTLCLQVFPRQIITVFSPQESVLANSETIIGTMFMLLPLAGVSAICIAFFQATGRAKKAMLLSSAQIYVFLLPAMIFISAKFELSALWYAFPLTHVLSALLAISLVWTHLHRLIPQSLGSMEEKA</sequence>
<dbReference type="RefSeq" id="WP_305977435.1">
    <property type="nucleotide sequence ID" value="NZ_JAPJDZ010000125.1"/>
</dbReference>
<keyword evidence="6 7" id="KW-0472">Membrane</keyword>
<keyword evidence="2" id="KW-0813">Transport</keyword>
<keyword evidence="3" id="KW-1003">Cell membrane</keyword>
<evidence type="ECO:0000256" key="6">
    <source>
        <dbReference type="ARBA" id="ARBA00023136"/>
    </source>
</evidence>
<comment type="subcellular location">
    <subcellularLocation>
        <location evidence="1">Cell membrane</location>
        <topology evidence="1">Multi-pass membrane protein</topology>
    </subcellularLocation>
</comment>
<dbReference type="Proteomes" id="UP001231109">
    <property type="component" value="Unassembled WGS sequence"/>
</dbReference>
<evidence type="ECO:0000256" key="3">
    <source>
        <dbReference type="ARBA" id="ARBA00022475"/>
    </source>
</evidence>
<keyword evidence="4 7" id="KW-0812">Transmembrane</keyword>
<dbReference type="InterPro" id="IPR002528">
    <property type="entry name" value="MATE_fam"/>
</dbReference>
<dbReference type="InterPro" id="IPR052031">
    <property type="entry name" value="Membrane_Transporter-Flippase"/>
</dbReference>
<evidence type="ECO:0000256" key="7">
    <source>
        <dbReference type="SAM" id="Phobius"/>
    </source>
</evidence>
<dbReference type="EMBL" id="JAPJDZ010000125">
    <property type="protein sequence ID" value="MDP5138291.1"/>
    <property type="molecule type" value="Genomic_DNA"/>
</dbReference>
<feature type="transmembrane region" description="Helical" evidence="7">
    <location>
        <begin position="61"/>
        <end position="83"/>
    </location>
</feature>
<feature type="transmembrane region" description="Helical" evidence="7">
    <location>
        <begin position="178"/>
        <end position="199"/>
    </location>
</feature>
<keyword evidence="9" id="KW-1185">Reference proteome</keyword>
<feature type="transmembrane region" description="Helical" evidence="7">
    <location>
        <begin position="104"/>
        <end position="127"/>
    </location>
</feature>
<comment type="caution">
    <text evidence="8">The sequence shown here is derived from an EMBL/GenBank/DDBJ whole genome shotgun (WGS) entry which is preliminary data.</text>
</comment>
<reference evidence="8 9" key="1">
    <citation type="submission" date="2022-11" db="EMBL/GenBank/DDBJ databases">
        <title>Viruses from the air-sea interface of a natural surface slick.</title>
        <authorList>
            <person name="Rahlff J."/>
            <person name="Holmfeldt K."/>
        </authorList>
    </citation>
    <scope>NUCLEOTIDE SEQUENCE [LARGE SCALE GENOMIC DNA]</scope>
    <source>
        <strain evidence="8 9">SMS4</strain>
    </source>
</reference>
<accession>A0ABT9I4H2</accession>
<evidence type="ECO:0000256" key="5">
    <source>
        <dbReference type="ARBA" id="ARBA00022989"/>
    </source>
</evidence>
<evidence type="ECO:0000256" key="2">
    <source>
        <dbReference type="ARBA" id="ARBA00022448"/>
    </source>
</evidence>
<proteinExistence type="predicted"/>
<dbReference type="PANTHER" id="PTHR43549">
    <property type="entry name" value="MULTIDRUG RESISTANCE PROTEIN YPNP-RELATED"/>
    <property type="match status" value="1"/>
</dbReference>
<dbReference type="Pfam" id="PF01554">
    <property type="entry name" value="MatE"/>
    <property type="match status" value="1"/>
</dbReference>
<organism evidence="8 9">
    <name type="scientific">Rheinheimera baltica</name>
    <dbReference type="NCBI Taxonomy" id="67576"/>
    <lineage>
        <taxon>Bacteria</taxon>
        <taxon>Pseudomonadati</taxon>
        <taxon>Pseudomonadota</taxon>
        <taxon>Gammaproteobacteria</taxon>
        <taxon>Chromatiales</taxon>
        <taxon>Chromatiaceae</taxon>
        <taxon>Rheinheimera</taxon>
    </lineage>
</organism>
<feature type="transmembrane region" description="Helical" evidence="7">
    <location>
        <begin position="21"/>
        <end position="46"/>
    </location>
</feature>
<protein>
    <submittedName>
        <fullName evidence="8">MATE family efflux transporter</fullName>
    </submittedName>
</protein>
<feature type="transmembrane region" description="Helical" evidence="7">
    <location>
        <begin position="147"/>
        <end position="169"/>
    </location>
</feature>
<evidence type="ECO:0000313" key="8">
    <source>
        <dbReference type="EMBL" id="MDP5138291.1"/>
    </source>
</evidence>
<gene>
    <name evidence="8" type="ORF">ORJ04_20290</name>
</gene>